<dbReference type="NCBIfam" id="NF004846">
    <property type="entry name" value="PRK06197.1"/>
    <property type="match status" value="1"/>
</dbReference>
<name>A0A0R2NYA3_9ACTN</name>
<keyword evidence="2" id="KW-0560">Oxidoreductase</keyword>
<dbReference type="Proteomes" id="UP000053941">
    <property type="component" value="Unassembled WGS sequence"/>
</dbReference>
<dbReference type="PANTHER" id="PTHR24320">
    <property type="entry name" value="RETINOL DEHYDROGENASE"/>
    <property type="match status" value="1"/>
</dbReference>
<comment type="caution">
    <text evidence="4">The sequence shown here is derived from an EMBL/GenBank/DDBJ whole genome shotgun (WGS) entry which is preliminary data.</text>
</comment>
<proteinExistence type="inferred from homology"/>
<reference evidence="4 5" key="1">
    <citation type="submission" date="2015-10" db="EMBL/GenBank/DDBJ databases">
        <title>Metagenome-Assembled Genomes uncover a global brackish microbiome.</title>
        <authorList>
            <person name="Hugerth L.W."/>
            <person name="Larsson J."/>
            <person name="Alneberg J."/>
            <person name="Lindh M.V."/>
            <person name="Legrand C."/>
            <person name="Pinhassi J."/>
            <person name="Andersson A.F."/>
        </authorList>
    </citation>
    <scope>NUCLEOTIDE SEQUENCE [LARGE SCALE GENOMIC DNA]</scope>
    <source>
        <strain evidence="4">BACL2 MAG-120802-bin41</strain>
    </source>
</reference>
<dbReference type="PRINTS" id="PR00081">
    <property type="entry name" value="GDHRDH"/>
</dbReference>
<dbReference type="GO" id="GO:0016491">
    <property type="term" value="F:oxidoreductase activity"/>
    <property type="evidence" value="ECO:0007669"/>
    <property type="project" value="UniProtKB-KW"/>
</dbReference>
<feature type="coiled-coil region" evidence="3">
    <location>
        <begin position="56"/>
        <end position="83"/>
    </location>
</feature>
<dbReference type="Gene3D" id="3.40.50.720">
    <property type="entry name" value="NAD(P)-binding Rossmann-like Domain"/>
    <property type="match status" value="1"/>
</dbReference>
<evidence type="ECO:0000313" key="5">
    <source>
        <dbReference type="Proteomes" id="UP000053941"/>
    </source>
</evidence>
<dbReference type="InterPro" id="IPR002347">
    <property type="entry name" value="SDR_fam"/>
</dbReference>
<evidence type="ECO:0000256" key="1">
    <source>
        <dbReference type="ARBA" id="ARBA00006484"/>
    </source>
</evidence>
<evidence type="ECO:0000256" key="2">
    <source>
        <dbReference type="ARBA" id="ARBA00023002"/>
    </source>
</evidence>
<dbReference type="AlphaFoldDB" id="A0A0R2NYA3"/>
<keyword evidence="3" id="KW-0175">Coiled coil</keyword>
<dbReference type="Pfam" id="PF00106">
    <property type="entry name" value="adh_short"/>
    <property type="match status" value="1"/>
</dbReference>
<evidence type="ECO:0000313" key="4">
    <source>
        <dbReference type="EMBL" id="KRO30904.1"/>
    </source>
</evidence>
<sequence length="318" mass="34322">MDSNSEKNALALQVIPRGWSASDLGDQSGKHFLITGATSGIGLESARELIRAGAQVTIAARDLKKAEQVVKELSSQRAKVLQLDLSDLTSVRKAAREVEQEIDVLILNAGVMATPFTKTADDFELQMGVNHLGHFALAGLLSDRIKSRVVSVSSAAHRFGNFGEGSQDAIRDICLGRIKYQPWSAYGASKLANLLFTFELERIARKANYSFSAFAAHPGYANTNLQSVGPKMQESIIEQRGTAFANALIAQSASRGALPTLCAATFPNLYGASYLGPDGLLEMRGFPKATRARSIAYDQGLARNLWSVSSELTGVNWR</sequence>
<dbReference type="EMBL" id="LIAS01000044">
    <property type="protein sequence ID" value="KRO30904.1"/>
    <property type="molecule type" value="Genomic_DNA"/>
</dbReference>
<organism evidence="4 5">
    <name type="scientific">Actinobacteria bacterium BACL2 MAG-120802-bin41</name>
    <dbReference type="NCBI Taxonomy" id="1655568"/>
    <lineage>
        <taxon>Bacteria</taxon>
        <taxon>Bacillati</taxon>
        <taxon>Actinomycetota</taxon>
        <taxon>Actinomycetes</taxon>
        <taxon>Actinomycetes incertae sedis</taxon>
        <taxon>ac1 cluster</taxon>
    </lineage>
</organism>
<protein>
    <submittedName>
        <fullName evidence="4">Dehydrogenase</fullName>
    </submittedName>
</protein>
<dbReference type="SUPFAM" id="SSF51735">
    <property type="entry name" value="NAD(P)-binding Rossmann-fold domains"/>
    <property type="match status" value="1"/>
</dbReference>
<gene>
    <name evidence="4" type="ORF">ABR60_05085</name>
</gene>
<evidence type="ECO:0000256" key="3">
    <source>
        <dbReference type="SAM" id="Coils"/>
    </source>
</evidence>
<accession>A0A0R2NYA3</accession>
<dbReference type="PANTHER" id="PTHR24320:SF148">
    <property type="entry name" value="NAD(P)-BINDING ROSSMANN-FOLD SUPERFAMILY PROTEIN"/>
    <property type="match status" value="1"/>
</dbReference>
<dbReference type="InterPro" id="IPR036291">
    <property type="entry name" value="NAD(P)-bd_dom_sf"/>
</dbReference>
<comment type="similarity">
    <text evidence="1">Belongs to the short-chain dehydrogenases/reductases (SDR) family.</text>
</comment>